<protein>
    <recommendedName>
        <fullName evidence="3">Type II secretion system protein J</fullName>
    </recommendedName>
</protein>
<dbReference type="PROSITE" id="PS00409">
    <property type="entry name" value="PROKAR_NTER_METHYL"/>
    <property type="match status" value="1"/>
</dbReference>
<evidence type="ECO:0000256" key="5">
    <source>
        <dbReference type="ARBA" id="ARBA00022481"/>
    </source>
</evidence>
<name>Q0A609_ALKEH</name>
<proteinExistence type="inferred from homology"/>
<sequence length="212" mass="23710">MASDRSRGFTLLELLVAMAVFSLLAAMAYGGLTSVLDARAHTDRAAERLDEMQLAFAMLQRDLHQVVDRPRRDAYGDRRPGLMLDDLRLPPRLELVSAGARSRGVRSELRRVGWELEDGVLYRLLWPTVDGGMDEPQSRVPMLGEVAGNTVEVLAFVFHYHGLDGERTTSRAWPPPEQPNADLPLAVEIELEAEHTGAVTRLFALPRKENDR</sequence>
<dbReference type="Pfam" id="PF11612">
    <property type="entry name" value="T2SSJ"/>
    <property type="match status" value="1"/>
</dbReference>
<evidence type="ECO:0000256" key="10">
    <source>
        <dbReference type="SAM" id="Phobius"/>
    </source>
</evidence>
<keyword evidence="7 10" id="KW-0812">Transmembrane</keyword>
<dbReference type="SUPFAM" id="SSF54523">
    <property type="entry name" value="Pili subunits"/>
    <property type="match status" value="1"/>
</dbReference>
<feature type="transmembrane region" description="Helical" evidence="10">
    <location>
        <begin position="12"/>
        <end position="32"/>
    </location>
</feature>
<comment type="subcellular location">
    <subcellularLocation>
        <location evidence="1">Cell inner membrane</location>
        <topology evidence="1">Single-pass membrane protein</topology>
    </subcellularLocation>
</comment>
<keyword evidence="9 10" id="KW-0472">Membrane</keyword>
<dbReference type="InterPro" id="IPR051621">
    <property type="entry name" value="T2SS_protein_J"/>
</dbReference>
<gene>
    <name evidence="11" type="ordered locus">Mlg_2388</name>
</gene>
<dbReference type="NCBIfam" id="TIGR02532">
    <property type="entry name" value="IV_pilin_GFxxxE"/>
    <property type="match status" value="1"/>
</dbReference>
<evidence type="ECO:0000256" key="9">
    <source>
        <dbReference type="ARBA" id="ARBA00023136"/>
    </source>
</evidence>
<dbReference type="Gene3D" id="2.10.70.20">
    <property type="entry name" value="gspk-gspi-gspj complex like domains"/>
    <property type="match status" value="1"/>
</dbReference>
<evidence type="ECO:0000256" key="3">
    <source>
        <dbReference type="ARBA" id="ARBA00021539"/>
    </source>
</evidence>
<keyword evidence="4" id="KW-1003">Cell membrane</keyword>
<dbReference type="EMBL" id="CP000453">
    <property type="protein sequence ID" value="ABI57728.1"/>
    <property type="molecule type" value="Genomic_DNA"/>
</dbReference>
<organism evidence="11 12">
    <name type="scientific">Alkalilimnicola ehrlichii (strain ATCC BAA-1101 / DSM 17681 / MLHE-1)</name>
    <dbReference type="NCBI Taxonomy" id="187272"/>
    <lineage>
        <taxon>Bacteria</taxon>
        <taxon>Pseudomonadati</taxon>
        <taxon>Pseudomonadota</taxon>
        <taxon>Gammaproteobacteria</taxon>
        <taxon>Chromatiales</taxon>
        <taxon>Ectothiorhodospiraceae</taxon>
        <taxon>Alkalilimnicola</taxon>
    </lineage>
</organism>
<dbReference type="Gene3D" id="3.10.610.10">
    <property type="entry name" value="GSPII I/J protein-like"/>
    <property type="match status" value="1"/>
</dbReference>
<accession>Q0A609</accession>
<evidence type="ECO:0000256" key="4">
    <source>
        <dbReference type="ARBA" id="ARBA00022475"/>
    </source>
</evidence>
<evidence type="ECO:0000256" key="8">
    <source>
        <dbReference type="ARBA" id="ARBA00022989"/>
    </source>
</evidence>
<comment type="similarity">
    <text evidence="2">Belongs to the GSP J family.</text>
</comment>
<dbReference type="GO" id="GO:0015627">
    <property type="term" value="C:type II protein secretion system complex"/>
    <property type="evidence" value="ECO:0007669"/>
    <property type="project" value="InterPro"/>
</dbReference>
<dbReference type="GO" id="GO:0005886">
    <property type="term" value="C:plasma membrane"/>
    <property type="evidence" value="ECO:0007669"/>
    <property type="project" value="UniProtKB-SubCell"/>
</dbReference>
<dbReference type="AlphaFoldDB" id="Q0A609"/>
<dbReference type="Proteomes" id="UP000001962">
    <property type="component" value="Chromosome"/>
</dbReference>
<evidence type="ECO:0000313" key="11">
    <source>
        <dbReference type="EMBL" id="ABI57728.1"/>
    </source>
</evidence>
<dbReference type="InterPro" id="IPR010055">
    <property type="entry name" value="T2SS_protein-GspJ"/>
</dbReference>
<reference evidence="12" key="1">
    <citation type="submission" date="2006-08" db="EMBL/GenBank/DDBJ databases">
        <title>Complete sequence of Alkalilimnicola ehrilichei MLHE-1.</title>
        <authorList>
            <person name="Copeland A."/>
            <person name="Lucas S."/>
            <person name="Lapidus A."/>
            <person name="Barry K."/>
            <person name="Detter J.C."/>
            <person name="Glavina del Rio T."/>
            <person name="Hammon N."/>
            <person name="Israni S."/>
            <person name="Dalin E."/>
            <person name="Tice H."/>
            <person name="Pitluck S."/>
            <person name="Sims D."/>
            <person name="Brettin T."/>
            <person name="Bruce D."/>
            <person name="Han C."/>
            <person name="Tapia R."/>
            <person name="Gilna P."/>
            <person name="Schmutz J."/>
            <person name="Larimer F."/>
            <person name="Land M."/>
            <person name="Hauser L."/>
            <person name="Kyrpides N."/>
            <person name="Mikhailova N."/>
            <person name="Oremland R.S."/>
            <person name="Hoeft S.E."/>
            <person name="Switzer-Blum J."/>
            <person name="Kulp T."/>
            <person name="King G."/>
            <person name="Tabita R."/>
            <person name="Witte B."/>
            <person name="Santini J.M."/>
            <person name="Basu P."/>
            <person name="Hollibaugh J.T."/>
            <person name="Xie G."/>
            <person name="Stolz J.F."/>
            <person name="Richardson P."/>
        </authorList>
    </citation>
    <scope>NUCLEOTIDE SEQUENCE [LARGE SCALE GENOMIC DNA]</scope>
    <source>
        <strain evidence="12">ATCC BAA-1101 / DSM 17681 / MLHE-1</strain>
    </source>
</reference>
<dbReference type="KEGG" id="aeh:Mlg_2388"/>
<dbReference type="PANTHER" id="PTHR39583:SF2">
    <property type="entry name" value="TYPE II SECRETION SYSTEM PROTEIN J"/>
    <property type="match status" value="1"/>
</dbReference>
<evidence type="ECO:0000256" key="7">
    <source>
        <dbReference type="ARBA" id="ARBA00022692"/>
    </source>
</evidence>
<keyword evidence="6" id="KW-0997">Cell inner membrane</keyword>
<dbReference type="eggNOG" id="COG4795">
    <property type="taxonomic scope" value="Bacteria"/>
</dbReference>
<evidence type="ECO:0000256" key="2">
    <source>
        <dbReference type="ARBA" id="ARBA00011084"/>
    </source>
</evidence>
<dbReference type="HOGENOM" id="CLU_093850_1_0_6"/>
<dbReference type="PANTHER" id="PTHR39583">
    <property type="entry name" value="TYPE II SECRETION SYSTEM PROTEIN J-RELATED"/>
    <property type="match status" value="1"/>
</dbReference>
<dbReference type="InterPro" id="IPR045584">
    <property type="entry name" value="Pilin-like"/>
</dbReference>
<dbReference type="GO" id="GO:0015628">
    <property type="term" value="P:protein secretion by the type II secretion system"/>
    <property type="evidence" value="ECO:0007669"/>
    <property type="project" value="InterPro"/>
</dbReference>
<dbReference type="NCBIfam" id="TIGR01711">
    <property type="entry name" value="gspJ"/>
    <property type="match status" value="1"/>
</dbReference>
<evidence type="ECO:0000256" key="6">
    <source>
        <dbReference type="ARBA" id="ARBA00022519"/>
    </source>
</evidence>
<evidence type="ECO:0000313" key="12">
    <source>
        <dbReference type="Proteomes" id="UP000001962"/>
    </source>
</evidence>
<dbReference type="Pfam" id="PF07963">
    <property type="entry name" value="N_methyl"/>
    <property type="match status" value="1"/>
</dbReference>
<dbReference type="InterPro" id="IPR012902">
    <property type="entry name" value="N_methyl_site"/>
</dbReference>
<keyword evidence="8 10" id="KW-1133">Transmembrane helix</keyword>
<evidence type="ECO:0000256" key="1">
    <source>
        <dbReference type="ARBA" id="ARBA00004377"/>
    </source>
</evidence>
<dbReference type="RefSeq" id="WP_011630121.1">
    <property type="nucleotide sequence ID" value="NC_008340.1"/>
</dbReference>
<keyword evidence="5" id="KW-0488">Methylation</keyword>
<keyword evidence="12" id="KW-1185">Reference proteome</keyword>